<comment type="caution">
    <text evidence="10">The sequence shown here is derived from an EMBL/GenBank/DDBJ whole genome shotgun (WGS) entry which is preliminary data.</text>
</comment>
<evidence type="ECO:0000256" key="3">
    <source>
        <dbReference type="ARBA" id="ARBA00022448"/>
    </source>
</evidence>
<feature type="transmembrane region" description="Helical" evidence="8">
    <location>
        <begin position="822"/>
        <end position="843"/>
    </location>
</feature>
<feature type="transmembrane region" description="Helical" evidence="8">
    <location>
        <begin position="936"/>
        <end position="959"/>
    </location>
</feature>
<dbReference type="PANTHER" id="PTHR48022">
    <property type="entry name" value="PLASTIDIC GLUCOSE TRANSPORTER 4"/>
    <property type="match status" value="1"/>
</dbReference>
<dbReference type="Pfam" id="PF01103">
    <property type="entry name" value="Omp85"/>
    <property type="match status" value="1"/>
</dbReference>
<dbReference type="GO" id="GO:0019867">
    <property type="term" value="C:outer membrane"/>
    <property type="evidence" value="ECO:0007669"/>
    <property type="project" value="InterPro"/>
</dbReference>
<feature type="transmembrane region" description="Helical" evidence="8">
    <location>
        <begin position="850"/>
        <end position="875"/>
    </location>
</feature>
<feature type="transmembrane region" description="Helical" evidence="8">
    <location>
        <begin position="787"/>
        <end position="810"/>
    </location>
</feature>
<dbReference type="EMBL" id="JYNV01000204">
    <property type="protein sequence ID" value="KZM22940.1"/>
    <property type="molecule type" value="Genomic_DNA"/>
</dbReference>
<feature type="transmembrane region" description="Helical" evidence="8">
    <location>
        <begin position="497"/>
        <end position="513"/>
    </location>
</feature>
<keyword evidence="6 8" id="KW-0472">Membrane</keyword>
<dbReference type="InterPro" id="IPR005828">
    <property type="entry name" value="MFS_sugar_transport-like"/>
</dbReference>
<gene>
    <name evidence="10" type="ORF">ST47_g5939</name>
</gene>
<dbReference type="GO" id="GO:0005351">
    <property type="term" value="F:carbohydrate:proton symporter activity"/>
    <property type="evidence" value="ECO:0007669"/>
    <property type="project" value="TreeGrafter"/>
</dbReference>
<evidence type="ECO:0000256" key="7">
    <source>
        <dbReference type="SAM" id="MobiDB-lite"/>
    </source>
</evidence>
<dbReference type="InterPro" id="IPR000184">
    <property type="entry name" value="Bac_surfAg_D15"/>
</dbReference>
<dbReference type="Pfam" id="PF00083">
    <property type="entry name" value="Sugar_tr"/>
    <property type="match status" value="1"/>
</dbReference>
<keyword evidence="5 8" id="KW-1133">Transmembrane helix</keyword>
<dbReference type="FunFam" id="2.40.160.50:FF:000008">
    <property type="entry name" value="Mitochondrial outer membrane beta-barrel protein Tob55"/>
    <property type="match status" value="1"/>
</dbReference>
<comment type="subcellular location">
    <subcellularLocation>
        <location evidence="1">Membrane</location>
        <topology evidence="1">Multi-pass membrane protein</topology>
    </subcellularLocation>
</comment>
<sequence length="1047" mass="113647">MASPMEDDVFARLQNKTDAAEVQRQQDELTSRVHAQHQKSQERLAELVEDNTSLPVTISSVRILHANRTRRGFLERVVNPILTANRADPYTLEEALGAVGTATDKLNRFGIFKPPLSVFLDRPEASNASSSPTDVDVYISAHERGNYTIKTGTEAGASEADAYVNAELRNLFGGAETLNAHGSLGTRTRSAYSLAFDTPVLSSPDLKLQVNGFASSVLKSWASHEDVQKGASSKLFWRSHAGHEHTLAYSAIWRQVTSLAENASPTVRADAGDSFKSSVSHTWSIDRRDYPLLPSSGYLIKSVSELAGFSVLGGDASFFKTEADSQLALPFGNTGITLTAGLRAGLLYPLAQRGSPAPHASRINDRFQLGGPNSVRGFRLGGLGPHDGPDAVGGDVFAAGGASLLFPVPRVGKETPLRLQAFVNGGRLLALQSAKSEDGSFAGDARESLKKTLRDLKEELPSAAAGVGLVYAHPMARFEVNFSLPLVMRKEEQGRKGLSFGVGIEFLIRLLASQQQRMQAIVRRTFYNIYAICGFAAIGGGLFGFDISSMSGVLGTPAYGRYFGHPAGTRQGGITASMPAGSLFGALCSSFIADRLSRRTAIQIAAIIWCVGAILQAASNGVALLCVGRVVGGFAIGICSAIVPVYQSEIAPKESRGRFVSFQQWAITWGILIQYFIQYGSSFYDGGVKNELQGTAAFRIPWGIQAVPGAILFVGLFFFPRSPRWLASKDRWEEALTVLANLHGSGDVNHPKVLAEYKEIEEALRFEREEAVTSFAALVKPRILKRVILGMSIQMWSQLCGMNIMMYYIVFIMRGAGIADELLTSSIQYIINVAMTLPAILYLDKFGRRPALLVGSFLMMTWLFTTGALQASYGVPNPDKTDKDISWVVPKEHGGVSKAIVACSYLFVASFATTWGPVSWTYPSEIFPAKVRAKAVSLATASNWTWNCILAFAVPPLLWSINWKMYMIFGTFNGLALIHMFLAAPETKGKTLEEMDTVFDSGIPAWRAGKIESRLDQLQRDIEAGDVKVSTNKGPGQVEDVSYEPKA</sequence>
<evidence type="ECO:0000256" key="8">
    <source>
        <dbReference type="SAM" id="Phobius"/>
    </source>
</evidence>
<evidence type="ECO:0000256" key="6">
    <source>
        <dbReference type="ARBA" id="ARBA00023136"/>
    </source>
</evidence>
<dbReference type="InterPro" id="IPR050360">
    <property type="entry name" value="MFS_Sugar_Transporters"/>
</dbReference>
<dbReference type="PROSITE" id="PS50850">
    <property type="entry name" value="MFS"/>
    <property type="match status" value="1"/>
</dbReference>
<dbReference type="Gene3D" id="2.40.160.50">
    <property type="entry name" value="membrane protein fhac: a member of the omp85/tpsb transporter family"/>
    <property type="match status" value="1"/>
</dbReference>
<organism evidence="10 11">
    <name type="scientific">Didymella rabiei</name>
    <name type="common">Chickpea ascochyta blight fungus</name>
    <name type="synonym">Mycosphaerella rabiei</name>
    <dbReference type="NCBI Taxonomy" id="5454"/>
    <lineage>
        <taxon>Eukaryota</taxon>
        <taxon>Fungi</taxon>
        <taxon>Dikarya</taxon>
        <taxon>Ascomycota</taxon>
        <taxon>Pezizomycotina</taxon>
        <taxon>Dothideomycetes</taxon>
        <taxon>Pleosporomycetidae</taxon>
        <taxon>Pleosporales</taxon>
        <taxon>Pleosporineae</taxon>
        <taxon>Didymellaceae</taxon>
        <taxon>Ascochyta</taxon>
    </lineage>
</organism>
<feature type="transmembrane region" description="Helical" evidence="8">
    <location>
        <begin position="895"/>
        <end position="915"/>
    </location>
</feature>
<keyword evidence="3" id="KW-0813">Transport</keyword>
<feature type="transmembrane region" description="Helical" evidence="8">
    <location>
        <begin position="659"/>
        <end position="677"/>
    </location>
</feature>
<keyword evidence="11" id="KW-1185">Reference proteome</keyword>
<name>A0A163D678_DIDRA</name>
<feature type="region of interest" description="Disordered" evidence="7">
    <location>
        <begin position="1026"/>
        <end position="1047"/>
    </location>
</feature>
<evidence type="ECO:0000313" key="11">
    <source>
        <dbReference type="Proteomes" id="UP000076837"/>
    </source>
</evidence>
<dbReference type="PROSITE" id="PS00216">
    <property type="entry name" value="SUGAR_TRANSPORT_1"/>
    <property type="match status" value="1"/>
</dbReference>
<dbReference type="STRING" id="5454.A0A163D678"/>
<feature type="transmembrane region" description="Helical" evidence="8">
    <location>
        <begin position="697"/>
        <end position="719"/>
    </location>
</feature>
<dbReference type="PANTHER" id="PTHR48022:SF35">
    <property type="entry name" value="MAJOR FACILITATOR SUPERFAMILY (MFS) PROFILE DOMAIN-CONTAINING PROTEIN"/>
    <property type="match status" value="1"/>
</dbReference>
<dbReference type="AlphaFoldDB" id="A0A163D678"/>
<keyword evidence="4 8" id="KW-0812">Transmembrane</keyword>
<dbReference type="CDD" id="cd17356">
    <property type="entry name" value="MFS_HXT"/>
    <property type="match status" value="1"/>
</dbReference>
<dbReference type="InterPro" id="IPR036259">
    <property type="entry name" value="MFS_trans_sf"/>
</dbReference>
<feature type="transmembrane region" description="Helical" evidence="8">
    <location>
        <begin position="600"/>
        <end position="618"/>
    </location>
</feature>
<dbReference type="Proteomes" id="UP000076837">
    <property type="component" value="Unassembled WGS sequence"/>
</dbReference>
<evidence type="ECO:0000259" key="9">
    <source>
        <dbReference type="PROSITE" id="PS50850"/>
    </source>
</evidence>
<accession>A0A163D678</accession>
<evidence type="ECO:0000313" key="10">
    <source>
        <dbReference type="EMBL" id="KZM22940.1"/>
    </source>
</evidence>
<dbReference type="NCBIfam" id="TIGR00879">
    <property type="entry name" value="SP"/>
    <property type="match status" value="1"/>
</dbReference>
<dbReference type="Gene3D" id="1.20.1250.20">
    <property type="entry name" value="MFS general substrate transporter like domains"/>
    <property type="match status" value="1"/>
</dbReference>
<feature type="transmembrane region" description="Helical" evidence="8">
    <location>
        <begin position="630"/>
        <end position="647"/>
    </location>
</feature>
<evidence type="ECO:0000256" key="2">
    <source>
        <dbReference type="ARBA" id="ARBA00010992"/>
    </source>
</evidence>
<feature type="transmembrane region" description="Helical" evidence="8">
    <location>
        <begin position="574"/>
        <end position="593"/>
    </location>
</feature>
<dbReference type="PROSITE" id="PS00217">
    <property type="entry name" value="SUGAR_TRANSPORT_2"/>
    <property type="match status" value="1"/>
</dbReference>
<dbReference type="InterPro" id="IPR020846">
    <property type="entry name" value="MFS_dom"/>
</dbReference>
<dbReference type="InterPro" id="IPR005829">
    <property type="entry name" value="Sugar_transporter_CS"/>
</dbReference>
<dbReference type="PRINTS" id="PR00171">
    <property type="entry name" value="SUGRTRNSPORT"/>
</dbReference>
<dbReference type="FunFam" id="1.20.1250.20:FF:000026">
    <property type="entry name" value="MFS quinate transporter QutD"/>
    <property type="match status" value="1"/>
</dbReference>
<comment type="similarity">
    <text evidence="2">Belongs to the major facilitator superfamily. Sugar transporter (TC 2.A.1.1) family.</text>
</comment>
<evidence type="ECO:0000256" key="1">
    <source>
        <dbReference type="ARBA" id="ARBA00004141"/>
    </source>
</evidence>
<evidence type="ECO:0000256" key="5">
    <source>
        <dbReference type="ARBA" id="ARBA00022989"/>
    </source>
</evidence>
<proteinExistence type="inferred from homology"/>
<dbReference type="SUPFAM" id="SSF103473">
    <property type="entry name" value="MFS general substrate transporter"/>
    <property type="match status" value="1"/>
</dbReference>
<protein>
    <submittedName>
        <fullName evidence="10">Substrate-specific transmembrane transporter</fullName>
    </submittedName>
</protein>
<feature type="transmembrane region" description="Helical" evidence="8">
    <location>
        <begin position="525"/>
        <end position="545"/>
    </location>
</feature>
<feature type="transmembrane region" description="Helical" evidence="8">
    <location>
        <begin position="965"/>
        <end position="984"/>
    </location>
</feature>
<feature type="domain" description="Major facilitator superfamily (MFS) profile" evidence="9">
    <location>
        <begin position="532"/>
        <end position="988"/>
    </location>
</feature>
<dbReference type="InterPro" id="IPR003663">
    <property type="entry name" value="Sugar/inositol_transpt"/>
</dbReference>
<evidence type="ECO:0000256" key="4">
    <source>
        <dbReference type="ARBA" id="ARBA00022692"/>
    </source>
</evidence>
<reference evidence="10 11" key="1">
    <citation type="journal article" date="2016" name="Sci. Rep.">
        <title>Draft genome sequencing and secretome analysis of fungal phytopathogen Ascochyta rabiei provides insight into the necrotrophic effector repertoire.</title>
        <authorList>
            <person name="Verma S."/>
            <person name="Gazara R.K."/>
            <person name="Nizam S."/>
            <person name="Parween S."/>
            <person name="Chattopadhyay D."/>
            <person name="Verma P.K."/>
        </authorList>
    </citation>
    <scope>NUCLEOTIDE SEQUENCE [LARGE SCALE GENOMIC DNA]</scope>
    <source>
        <strain evidence="10 11">ArDII</strain>
    </source>
</reference>